<evidence type="ECO:0000313" key="2">
    <source>
        <dbReference type="Proteomes" id="UP000823775"/>
    </source>
</evidence>
<reference evidence="1 2" key="1">
    <citation type="journal article" date="2021" name="BMC Genomics">
        <title>Datura genome reveals duplications of psychoactive alkaloid biosynthetic genes and high mutation rate following tissue culture.</title>
        <authorList>
            <person name="Rajewski A."/>
            <person name="Carter-House D."/>
            <person name="Stajich J."/>
            <person name="Litt A."/>
        </authorList>
    </citation>
    <scope>NUCLEOTIDE SEQUENCE [LARGE SCALE GENOMIC DNA]</scope>
    <source>
        <strain evidence="1">AR-01</strain>
    </source>
</reference>
<proteinExistence type="predicted"/>
<organism evidence="1 2">
    <name type="scientific">Datura stramonium</name>
    <name type="common">Jimsonweed</name>
    <name type="synonym">Common thornapple</name>
    <dbReference type="NCBI Taxonomy" id="4076"/>
    <lineage>
        <taxon>Eukaryota</taxon>
        <taxon>Viridiplantae</taxon>
        <taxon>Streptophyta</taxon>
        <taxon>Embryophyta</taxon>
        <taxon>Tracheophyta</taxon>
        <taxon>Spermatophyta</taxon>
        <taxon>Magnoliopsida</taxon>
        <taxon>eudicotyledons</taxon>
        <taxon>Gunneridae</taxon>
        <taxon>Pentapetalae</taxon>
        <taxon>asterids</taxon>
        <taxon>lamiids</taxon>
        <taxon>Solanales</taxon>
        <taxon>Solanaceae</taxon>
        <taxon>Solanoideae</taxon>
        <taxon>Datureae</taxon>
        <taxon>Datura</taxon>
    </lineage>
</organism>
<keyword evidence="2" id="KW-1185">Reference proteome</keyword>
<sequence>MDTSRESSEEDGQECKEMEFEPQTCFSFNELLASDDLGPLDGGDSSTTFNKKVETSSMFLPAKNADMTSYVKHEPAISTVSAAAVEFLVDIVHVKNHALIFVVKHVIYGSTVIVHLGMKRSLEKKIGSAAAVGMEMSDAQSLYMAD</sequence>
<name>A0ABS8V285_DATST</name>
<comment type="caution">
    <text evidence="1">The sequence shown here is derived from an EMBL/GenBank/DDBJ whole genome shotgun (WGS) entry which is preliminary data.</text>
</comment>
<gene>
    <name evidence="1" type="ORF">HAX54_027262</name>
</gene>
<accession>A0ABS8V285</accession>
<dbReference type="Proteomes" id="UP000823775">
    <property type="component" value="Unassembled WGS sequence"/>
</dbReference>
<protein>
    <submittedName>
        <fullName evidence="1">Uncharacterized protein</fullName>
    </submittedName>
</protein>
<dbReference type="EMBL" id="JACEIK010003302">
    <property type="protein sequence ID" value="MCD9641193.1"/>
    <property type="molecule type" value="Genomic_DNA"/>
</dbReference>
<evidence type="ECO:0000313" key="1">
    <source>
        <dbReference type="EMBL" id="MCD9641193.1"/>
    </source>
</evidence>